<evidence type="ECO:0000313" key="4">
    <source>
        <dbReference type="EMBL" id="KAJ8448216.1"/>
    </source>
</evidence>
<dbReference type="Pfam" id="PF02374">
    <property type="entry name" value="ArsA_ATPase"/>
    <property type="match status" value="1"/>
</dbReference>
<feature type="domain" description="ArsA HSP20-like" evidence="3">
    <location>
        <begin position="402"/>
        <end position="460"/>
    </location>
</feature>
<gene>
    <name evidence="4" type="ORF">Cgig2_025140</name>
</gene>
<evidence type="ECO:0000313" key="5">
    <source>
        <dbReference type="Proteomes" id="UP001153076"/>
    </source>
</evidence>
<dbReference type="SUPFAM" id="SSF52540">
    <property type="entry name" value="P-loop containing nucleoside triphosphate hydrolases"/>
    <property type="match status" value="1"/>
</dbReference>
<dbReference type="Proteomes" id="UP001153076">
    <property type="component" value="Unassembled WGS sequence"/>
</dbReference>
<evidence type="ECO:0000256" key="1">
    <source>
        <dbReference type="ARBA" id="ARBA00011040"/>
    </source>
</evidence>
<proteinExistence type="inferred from homology"/>
<comment type="similarity">
    <text evidence="1">Belongs to the arsA ATPase family.</text>
</comment>
<dbReference type="Gene3D" id="3.40.50.300">
    <property type="entry name" value="P-loop containing nucleotide triphosphate hydrolases"/>
    <property type="match status" value="1"/>
</dbReference>
<dbReference type="Pfam" id="PF17886">
    <property type="entry name" value="ArsA_HSP20"/>
    <property type="match status" value="1"/>
</dbReference>
<evidence type="ECO:0000259" key="2">
    <source>
        <dbReference type="Pfam" id="PF02374"/>
    </source>
</evidence>
<dbReference type="CDD" id="cd00298">
    <property type="entry name" value="ACD_sHsps_p23-like"/>
    <property type="match status" value="1"/>
</dbReference>
<protein>
    <submittedName>
        <fullName evidence="4">Uncharacterized protein</fullName>
    </submittedName>
</protein>
<dbReference type="InterPro" id="IPR008978">
    <property type="entry name" value="HSP20-like_chaperone"/>
</dbReference>
<organism evidence="4 5">
    <name type="scientific">Carnegiea gigantea</name>
    <dbReference type="NCBI Taxonomy" id="171969"/>
    <lineage>
        <taxon>Eukaryota</taxon>
        <taxon>Viridiplantae</taxon>
        <taxon>Streptophyta</taxon>
        <taxon>Embryophyta</taxon>
        <taxon>Tracheophyta</taxon>
        <taxon>Spermatophyta</taxon>
        <taxon>Magnoliopsida</taxon>
        <taxon>eudicotyledons</taxon>
        <taxon>Gunneridae</taxon>
        <taxon>Pentapetalae</taxon>
        <taxon>Caryophyllales</taxon>
        <taxon>Cactineae</taxon>
        <taxon>Cactaceae</taxon>
        <taxon>Cactoideae</taxon>
        <taxon>Echinocereeae</taxon>
        <taxon>Carnegiea</taxon>
    </lineage>
</organism>
<accession>A0A9Q1QNR5</accession>
<evidence type="ECO:0000259" key="3">
    <source>
        <dbReference type="Pfam" id="PF17886"/>
    </source>
</evidence>
<dbReference type="Gene3D" id="2.60.40.790">
    <property type="match status" value="1"/>
</dbReference>
<dbReference type="InterPro" id="IPR053262">
    <property type="entry name" value="ArsA_ATPase-like"/>
</dbReference>
<dbReference type="AlphaFoldDB" id="A0A9Q1QNR5"/>
<reference evidence="4" key="1">
    <citation type="submission" date="2022-04" db="EMBL/GenBank/DDBJ databases">
        <title>Carnegiea gigantea Genome sequencing and assembly v2.</title>
        <authorList>
            <person name="Copetti D."/>
            <person name="Sanderson M.J."/>
            <person name="Burquez A."/>
            <person name="Wojciechowski M.F."/>
        </authorList>
    </citation>
    <scope>NUCLEOTIDE SEQUENCE</scope>
    <source>
        <strain evidence="4">SGP5-SGP5p</strain>
        <tissue evidence="4">Aerial part</tissue>
    </source>
</reference>
<dbReference type="CDD" id="cd02035">
    <property type="entry name" value="ArsA"/>
    <property type="match status" value="1"/>
</dbReference>
<dbReference type="OrthoDB" id="1909609at2759"/>
<dbReference type="PANTHER" id="PTHR43868">
    <property type="entry name" value="OS02G0711200 PROTEIN"/>
    <property type="match status" value="1"/>
</dbReference>
<dbReference type="InterPro" id="IPR027417">
    <property type="entry name" value="P-loop_NTPase"/>
</dbReference>
<dbReference type="EMBL" id="JAKOGI010000031">
    <property type="protein sequence ID" value="KAJ8448216.1"/>
    <property type="molecule type" value="Genomic_DNA"/>
</dbReference>
<comment type="caution">
    <text evidence="4">The sequence shown here is derived from an EMBL/GenBank/DDBJ whole genome shotgun (WGS) entry which is preliminary data.</text>
</comment>
<name>A0A9Q1QNR5_9CARY</name>
<sequence length="462" mass="50504">MAVSLSSPAHLLAFLPYSSSRNPNCSFTHRNFAFRRTGGRKFLGLIVAASSNSEIAYEKSTKFVTFLGKGGSGKTTAAVFAAQHYAKAGFSTCLVTHSQDLEAEYLLNQRIGTDPTACSDNLSAVRLETTKMLLTPLKRLKEADAHVNMTQGVLEGIVGEELGVLPGMDSIFSVFALERFVGFLGIKPQSNILKDKFDVVVYDGISTEETLRMISAANNARLYVRYLRNIAEKTDFGRLAGPSLLRLVDEAAGLSGSSSSFNGKLSSEIWDSLQRVLERGASAFADPQKFGCYIMADPYNPISVNTALRYWGCAIQAGANILGAFGIASHQSSIELVESAKKSFSPLPFAWIPNLSKYSSVDWNMILSESQSKDARNLLYLPAEKAKNVVSSVKFDSAKRCITLFMPGFDKSEIKLYQYRGGLELLVEAGDQRRVIALPREIQGKVGGAKFTDRTLVVTMRQ</sequence>
<feature type="domain" description="ArsA/GET3 Anion-transporting ATPase-like" evidence="2">
    <location>
        <begin position="61"/>
        <end position="232"/>
    </location>
</feature>
<dbReference type="InterPro" id="IPR025723">
    <property type="entry name" value="ArsA/GET3_ATPase-like"/>
</dbReference>
<keyword evidence="5" id="KW-1185">Reference proteome</keyword>
<dbReference type="PANTHER" id="PTHR43868:SF1">
    <property type="entry name" value="P-LOOP CONTAINING NUCLEOSIDE TRIPHOSPHATE HYDROLASES SUPERFAMILY PROTEIN"/>
    <property type="match status" value="1"/>
</dbReference>
<dbReference type="InterPro" id="IPR040612">
    <property type="entry name" value="ArsA_HSP20-like"/>
</dbReference>